<comment type="caution">
    <text evidence="3">The sequence shown here is derived from an EMBL/GenBank/DDBJ whole genome shotgun (WGS) entry which is preliminary data.</text>
</comment>
<evidence type="ECO:0000259" key="2">
    <source>
        <dbReference type="PROSITE" id="PS50937"/>
    </source>
</evidence>
<organism evidence="3 4">
    <name type="scientific">Candidatus Alloenteromonas pullistercoris</name>
    <dbReference type="NCBI Taxonomy" id="2840785"/>
    <lineage>
        <taxon>Bacteria</taxon>
        <taxon>Bacillati</taxon>
        <taxon>Bacillota</taxon>
        <taxon>Bacillota incertae sedis</taxon>
        <taxon>Candidatus Alloenteromonas</taxon>
    </lineage>
</organism>
<evidence type="ECO:0000256" key="1">
    <source>
        <dbReference type="ARBA" id="ARBA00023125"/>
    </source>
</evidence>
<feature type="domain" description="HTH merR-type" evidence="2">
    <location>
        <begin position="1"/>
        <end position="68"/>
    </location>
</feature>
<dbReference type="InterPro" id="IPR000551">
    <property type="entry name" value="MerR-type_HTH_dom"/>
</dbReference>
<dbReference type="InterPro" id="IPR009061">
    <property type="entry name" value="DNA-bd_dom_put_sf"/>
</dbReference>
<dbReference type="PANTHER" id="PTHR30204">
    <property type="entry name" value="REDOX-CYCLING DRUG-SENSING TRANSCRIPTIONAL ACTIVATOR SOXR"/>
    <property type="match status" value="1"/>
</dbReference>
<evidence type="ECO:0000313" key="3">
    <source>
        <dbReference type="EMBL" id="MBO8426182.1"/>
    </source>
</evidence>
<dbReference type="PROSITE" id="PS50937">
    <property type="entry name" value="HTH_MERR_2"/>
    <property type="match status" value="1"/>
</dbReference>
<dbReference type="InterPro" id="IPR047057">
    <property type="entry name" value="MerR_fam"/>
</dbReference>
<dbReference type="Proteomes" id="UP000823634">
    <property type="component" value="Unassembled WGS sequence"/>
</dbReference>
<evidence type="ECO:0000313" key="4">
    <source>
        <dbReference type="Proteomes" id="UP000823634"/>
    </source>
</evidence>
<dbReference type="EMBL" id="JADINA010000019">
    <property type="protein sequence ID" value="MBO8426182.1"/>
    <property type="molecule type" value="Genomic_DNA"/>
</dbReference>
<keyword evidence="1" id="KW-0238">DNA-binding</keyword>
<dbReference type="AlphaFoldDB" id="A0A9D9DEN5"/>
<accession>A0A9D9DEN5</accession>
<dbReference type="Pfam" id="PF13411">
    <property type="entry name" value="MerR_1"/>
    <property type="match status" value="1"/>
</dbReference>
<dbReference type="GO" id="GO:0003700">
    <property type="term" value="F:DNA-binding transcription factor activity"/>
    <property type="evidence" value="ECO:0007669"/>
    <property type="project" value="InterPro"/>
</dbReference>
<proteinExistence type="predicted"/>
<dbReference type="SUPFAM" id="SSF46955">
    <property type="entry name" value="Putative DNA-binding domain"/>
    <property type="match status" value="1"/>
</dbReference>
<reference evidence="3" key="1">
    <citation type="submission" date="2020-10" db="EMBL/GenBank/DDBJ databases">
        <authorList>
            <person name="Gilroy R."/>
        </authorList>
    </citation>
    <scope>NUCLEOTIDE SEQUENCE</scope>
    <source>
        <strain evidence="3">17113</strain>
    </source>
</reference>
<dbReference type="GO" id="GO:0003677">
    <property type="term" value="F:DNA binding"/>
    <property type="evidence" value="ECO:0007669"/>
    <property type="project" value="UniProtKB-KW"/>
</dbReference>
<gene>
    <name evidence="3" type="ORF">IAC61_02530</name>
</gene>
<dbReference type="Gene3D" id="1.10.1660.10">
    <property type="match status" value="1"/>
</dbReference>
<name>A0A9D9DEN5_9FIRM</name>
<dbReference type="SMART" id="SM00422">
    <property type="entry name" value="HTH_MERR"/>
    <property type="match status" value="1"/>
</dbReference>
<reference evidence="3" key="2">
    <citation type="journal article" date="2021" name="PeerJ">
        <title>Extensive microbial diversity within the chicken gut microbiome revealed by metagenomics and culture.</title>
        <authorList>
            <person name="Gilroy R."/>
            <person name="Ravi A."/>
            <person name="Getino M."/>
            <person name="Pursley I."/>
            <person name="Horton D.L."/>
            <person name="Alikhan N.F."/>
            <person name="Baker D."/>
            <person name="Gharbi K."/>
            <person name="Hall N."/>
            <person name="Watson M."/>
            <person name="Adriaenssens E.M."/>
            <person name="Foster-Nyarko E."/>
            <person name="Jarju S."/>
            <person name="Secka A."/>
            <person name="Antonio M."/>
            <person name="Oren A."/>
            <person name="Chaudhuri R.R."/>
            <person name="La Ragione R."/>
            <person name="Hildebrand F."/>
            <person name="Pallen M.J."/>
        </authorList>
    </citation>
    <scope>NUCLEOTIDE SEQUENCE</scope>
    <source>
        <strain evidence="3">17113</strain>
    </source>
</reference>
<protein>
    <submittedName>
        <fullName evidence="3">MerR family transcriptional regulator</fullName>
    </submittedName>
</protein>
<dbReference type="PANTHER" id="PTHR30204:SF98">
    <property type="entry name" value="HTH-TYPE TRANSCRIPTIONAL REGULATOR ADHR"/>
    <property type="match status" value="1"/>
</dbReference>
<sequence>MKIGELAAKVCLSADTLRFYEKIHLLKPARLESGVRSYGQADEERLHLIICLKDSGIPLEDIRAYLRLVDKGPGNEAQRIEILLKSRERLLGMQEKLNRSLALLDKKLKLYGAK</sequence>
<dbReference type="PRINTS" id="PR00040">
    <property type="entry name" value="HTHMERR"/>
</dbReference>